<accession>A0A1G8SNT6</accession>
<sequence length="469" mass="51665">MFEGIVLKVTSEYSIVKTKSEYLKVHTKTLMEPGQRIYFTKEDIIQTPTRKKKPAPYLLRYGAAAALAVLLLSSPLLEKKSVYAAKLLVEVNPSILLDISQDGLVDEALPYNEDASLLPLDRYKDLPVEEAIEEILRDAVKEGLLNLEDEEEDFIILTEILTSGDRLSEEIFAKLEEQSLAGDFLSETSVIFTSASEEHLSEMKNQGKALGLMRLREEFNLGPDEKLGDFFKDPERREAYKEQKRLLKRSTLEEEEDLVEDFPEEITDAFKEQLALFKSSIEEVKEARKAYQEARKTGDGKAIEETLQALKEAVEKKEQMEDLKDQLEQAKLEKENSEASGETPENNGTAPEKPGNNGNSTGNNGTTPVKPETPVTPGNNGNTSGNNGAVPGNPETPGNSGNSTGETETPGTQKNPETPSNSGKKPEENPNSTENQGKPSENKKPETPGTLPSDNNGKNPAKDAPGKNK</sequence>
<evidence type="ECO:0000259" key="2">
    <source>
        <dbReference type="Pfam" id="PF23750"/>
    </source>
</evidence>
<dbReference type="Proteomes" id="UP000183255">
    <property type="component" value="Unassembled WGS sequence"/>
</dbReference>
<dbReference type="RefSeq" id="WP_031577483.1">
    <property type="nucleotide sequence ID" value="NZ_FNDZ01000013.1"/>
</dbReference>
<evidence type="ECO:0000256" key="1">
    <source>
        <dbReference type="SAM" id="MobiDB-lite"/>
    </source>
</evidence>
<name>A0A1G8SNT6_9CLOT</name>
<feature type="compositionally biased region" description="Basic and acidic residues" evidence="1">
    <location>
        <begin position="460"/>
        <end position="469"/>
    </location>
</feature>
<feature type="compositionally biased region" description="Polar residues" evidence="1">
    <location>
        <begin position="396"/>
        <end position="439"/>
    </location>
</feature>
<feature type="region of interest" description="Disordered" evidence="1">
    <location>
        <begin position="314"/>
        <end position="469"/>
    </location>
</feature>
<organism evidence="3 4">
    <name type="scientific">Proteiniclasticum ruminis</name>
    <dbReference type="NCBI Taxonomy" id="398199"/>
    <lineage>
        <taxon>Bacteria</taxon>
        <taxon>Bacillati</taxon>
        <taxon>Bacillota</taxon>
        <taxon>Clostridia</taxon>
        <taxon>Eubacteriales</taxon>
        <taxon>Clostridiaceae</taxon>
        <taxon>Proteiniclasticum</taxon>
    </lineage>
</organism>
<feature type="compositionally biased region" description="Low complexity" evidence="1">
    <location>
        <begin position="355"/>
        <end position="388"/>
    </location>
</feature>
<feature type="compositionally biased region" description="Polar residues" evidence="1">
    <location>
        <begin position="338"/>
        <end position="349"/>
    </location>
</feature>
<evidence type="ECO:0000313" key="3">
    <source>
        <dbReference type="EMBL" id="SDJ30280.1"/>
    </source>
</evidence>
<dbReference type="Pfam" id="PF23750">
    <property type="entry name" value="RsgI_M"/>
    <property type="match status" value="1"/>
</dbReference>
<protein>
    <recommendedName>
        <fullName evidence="2">Anti-sigma factor RsgI-like middle domain-containing protein</fullName>
    </recommendedName>
</protein>
<reference evidence="3 4" key="1">
    <citation type="submission" date="2016-10" db="EMBL/GenBank/DDBJ databases">
        <authorList>
            <person name="de Groot N.N."/>
        </authorList>
    </citation>
    <scope>NUCLEOTIDE SEQUENCE [LARGE SCALE GENOMIC DNA]</scope>
    <source>
        <strain evidence="3 4">CGMCC 1.5058</strain>
    </source>
</reference>
<feature type="domain" description="Anti-sigma factor RsgI-like middle" evidence="2">
    <location>
        <begin position="89"/>
        <end position="216"/>
    </location>
</feature>
<proteinExistence type="predicted"/>
<dbReference type="InterPro" id="IPR055431">
    <property type="entry name" value="RsgI_M"/>
</dbReference>
<feature type="compositionally biased region" description="Basic and acidic residues" evidence="1">
    <location>
        <begin position="314"/>
        <end position="337"/>
    </location>
</feature>
<gene>
    <name evidence="3" type="ORF">SAMN05421804_1136</name>
</gene>
<evidence type="ECO:0000313" key="4">
    <source>
        <dbReference type="Proteomes" id="UP000183255"/>
    </source>
</evidence>
<dbReference type="EMBL" id="FNDZ01000013">
    <property type="protein sequence ID" value="SDJ30280.1"/>
    <property type="molecule type" value="Genomic_DNA"/>
</dbReference>
<dbReference type="AlphaFoldDB" id="A0A1G8SNT6"/>